<reference evidence="6" key="1">
    <citation type="submission" date="2022-05" db="EMBL/GenBank/DDBJ databases">
        <authorList>
            <person name="Pankratov T."/>
        </authorList>
    </citation>
    <scope>NUCLEOTIDE SEQUENCE</scope>
    <source>
        <strain evidence="6">BP6-180914</strain>
    </source>
</reference>
<dbReference type="InterPro" id="IPR016156">
    <property type="entry name" value="FAD/NAD-linked_Rdtase_dimer_sf"/>
</dbReference>
<dbReference type="Pfam" id="PF07992">
    <property type="entry name" value="Pyr_redox_2"/>
    <property type="match status" value="1"/>
</dbReference>
<dbReference type="PANTHER" id="PTHR43014">
    <property type="entry name" value="MERCURIC REDUCTASE"/>
    <property type="match status" value="1"/>
</dbReference>
<evidence type="ECO:0000259" key="5">
    <source>
        <dbReference type="Pfam" id="PF07992"/>
    </source>
</evidence>
<organism evidence="6 7">
    <name type="scientific">Lichenifustis flavocetrariae</name>
    <dbReference type="NCBI Taxonomy" id="2949735"/>
    <lineage>
        <taxon>Bacteria</taxon>
        <taxon>Pseudomonadati</taxon>
        <taxon>Pseudomonadota</taxon>
        <taxon>Alphaproteobacteria</taxon>
        <taxon>Hyphomicrobiales</taxon>
        <taxon>Lichenihabitantaceae</taxon>
        <taxon>Lichenifustis</taxon>
    </lineage>
</organism>
<evidence type="ECO:0000313" key="6">
    <source>
        <dbReference type="EMBL" id="MCW6510636.1"/>
    </source>
</evidence>
<keyword evidence="7" id="KW-1185">Reference proteome</keyword>
<dbReference type="InterPro" id="IPR023753">
    <property type="entry name" value="FAD/NAD-binding_dom"/>
</dbReference>
<feature type="domain" description="FAD/NAD(P)-binding" evidence="5">
    <location>
        <begin position="9"/>
        <end position="306"/>
    </location>
</feature>
<dbReference type="Gene3D" id="3.30.390.30">
    <property type="match status" value="1"/>
</dbReference>
<evidence type="ECO:0000259" key="4">
    <source>
        <dbReference type="Pfam" id="PF02852"/>
    </source>
</evidence>
<dbReference type="Pfam" id="PF02852">
    <property type="entry name" value="Pyr_redox_dim"/>
    <property type="match status" value="1"/>
</dbReference>
<dbReference type="Gene3D" id="3.50.50.60">
    <property type="entry name" value="FAD/NAD(P)-binding domain"/>
    <property type="match status" value="2"/>
</dbReference>
<dbReference type="PANTHER" id="PTHR43014:SF2">
    <property type="entry name" value="MERCURIC REDUCTASE"/>
    <property type="match status" value="1"/>
</dbReference>
<feature type="domain" description="Pyridine nucleotide-disulphide oxidoreductase dimerisation" evidence="4">
    <location>
        <begin position="327"/>
        <end position="429"/>
    </location>
</feature>
<keyword evidence="2" id="KW-0285">Flavoprotein</keyword>
<dbReference type="PRINTS" id="PR00411">
    <property type="entry name" value="PNDRDTASEI"/>
</dbReference>
<evidence type="ECO:0000313" key="7">
    <source>
        <dbReference type="Proteomes" id="UP001165667"/>
    </source>
</evidence>
<evidence type="ECO:0000256" key="3">
    <source>
        <dbReference type="ARBA" id="ARBA00022827"/>
    </source>
</evidence>
<accession>A0AA42CLP2</accession>
<dbReference type="SUPFAM" id="SSF55424">
    <property type="entry name" value="FAD/NAD-linked reductases, dimerisation (C-terminal) domain"/>
    <property type="match status" value="1"/>
</dbReference>
<comment type="caution">
    <text evidence="6">The sequence shown here is derived from an EMBL/GenBank/DDBJ whole genome shotgun (WGS) entry which is preliminary data.</text>
</comment>
<dbReference type="PRINTS" id="PR00368">
    <property type="entry name" value="FADPNR"/>
</dbReference>
<dbReference type="InterPro" id="IPR036188">
    <property type="entry name" value="FAD/NAD-bd_sf"/>
</dbReference>
<dbReference type="Proteomes" id="UP001165667">
    <property type="component" value="Unassembled WGS sequence"/>
</dbReference>
<name>A0AA42CLP2_9HYPH</name>
<dbReference type="GO" id="GO:0003955">
    <property type="term" value="F:NAD(P)H dehydrogenase (quinone) activity"/>
    <property type="evidence" value="ECO:0007669"/>
    <property type="project" value="TreeGrafter"/>
</dbReference>
<dbReference type="AlphaFoldDB" id="A0AA42CLP2"/>
<dbReference type="EMBL" id="JAMOIM010000017">
    <property type="protein sequence ID" value="MCW6510636.1"/>
    <property type="molecule type" value="Genomic_DNA"/>
</dbReference>
<evidence type="ECO:0000256" key="2">
    <source>
        <dbReference type="ARBA" id="ARBA00022630"/>
    </source>
</evidence>
<protein>
    <submittedName>
        <fullName evidence="6">FAD-dependent oxidoreductase</fullName>
    </submittedName>
</protein>
<dbReference type="RefSeq" id="WP_282587014.1">
    <property type="nucleotide sequence ID" value="NZ_JAMOIM010000017.1"/>
</dbReference>
<dbReference type="GO" id="GO:0050660">
    <property type="term" value="F:flavin adenine dinucleotide binding"/>
    <property type="evidence" value="ECO:0007669"/>
    <property type="project" value="TreeGrafter"/>
</dbReference>
<evidence type="ECO:0000256" key="1">
    <source>
        <dbReference type="ARBA" id="ARBA00001974"/>
    </source>
</evidence>
<proteinExistence type="predicted"/>
<dbReference type="SUPFAM" id="SSF51905">
    <property type="entry name" value="FAD/NAD(P)-binding domain"/>
    <property type="match status" value="1"/>
</dbReference>
<comment type="cofactor">
    <cofactor evidence="1">
        <name>FAD</name>
        <dbReference type="ChEBI" id="CHEBI:57692"/>
    </cofactor>
</comment>
<keyword evidence="3" id="KW-0274">FAD</keyword>
<gene>
    <name evidence="6" type="ORF">M8523_21715</name>
</gene>
<dbReference type="InterPro" id="IPR004099">
    <property type="entry name" value="Pyr_nucl-diS_OxRdtase_dimer"/>
</dbReference>
<sequence>MTAPPTDPDLCVIGASEAGRAAAIGAIALGLTVTMVDDGDPSGMDNPDLLIEVLRRATEYRDGLSSGAPIDQAEVWRRVERTLARAAAERSHARLAAMNIRIVRGSAKFADATSITAAGMTIRARRIFIASGSLVSQRAEAPPELPGSLTMDSLRRMPCLPHHLLILGGDHEAVSVAQALSGLGSQVTVLADPLLPDFDPELTAPLLAQLVRRGIRLVEGPLSRIRQAEDEVAVEMTDGNVVTGSHILRLDRSLPDITAYAPDRAGISHGNGTPLLNHTLRTTNSRVYAVGLAAGAKSAAMARAQAAVALRAAFLRQPARMRPETLATVTATEPRIATIGLSDKEAAARGPITVWRWPFAETGAGMAGDRTAVGHLKVVADRRGRILGVGMVGDGVAESIPFWSLAVAQGLDLADLADVALPSPSWSDASRAIALSHAAGRLRNPWVKRALRILRWLG</sequence>